<reference evidence="1 2" key="1">
    <citation type="submission" date="2013-10" db="EMBL/GenBank/DDBJ databases">
        <title>The Genome Sequence of Prevotella nigrescens CC14M.</title>
        <authorList>
            <consortium name="The Broad Institute Genomics Platform"/>
            <person name="Earl A."/>
            <person name="Allen-Vercoe E."/>
            <person name="Daigneault M."/>
            <person name="Young S.K."/>
            <person name="Zeng Q."/>
            <person name="Gargeya S."/>
            <person name="Fitzgerald M."/>
            <person name="Abouelleil A."/>
            <person name="Alvarado L."/>
            <person name="Chapman S.B."/>
            <person name="Gainer-Dewar J."/>
            <person name="Goldberg J."/>
            <person name="Griggs A."/>
            <person name="Gujja S."/>
            <person name="Hansen M."/>
            <person name="Howarth C."/>
            <person name="Imamovic A."/>
            <person name="Ireland A."/>
            <person name="Larimer J."/>
            <person name="McCowan C."/>
            <person name="Murphy C."/>
            <person name="Pearson M."/>
            <person name="Poon T.W."/>
            <person name="Priest M."/>
            <person name="Roberts A."/>
            <person name="Saif S."/>
            <person name="Shea T."/>
            <person name="Sykes S."/>
            <person name="Wortman J."/>
            <person name="Nusbaum C."/>
            <person name="Birren B."/>
        </authorList>
    </citation>
    <scope>NUCLEOTIDE SEQUENCE [LARGE SCALE GENOMIC DNA]</scope>
    <source>
        <strain evidence="1 2">CC14M</strain>
    </source>
</reference>
<keyword evidence="2" id="KW-1185">Reference proteome</keyword>
<protein>
    <submittedName>
        <fullName evidence="1">Uncharacterized protein</fullName>
    </submittedName>
</protein>
<dbReference type="PATRIC" id="fig|1073366.3.peg.1758"/>
<dbReference type="HOGENOM" id="CLU_2509944_0_0_10"/>
<gene>
    <name evidence="1" type="ORF">HMPREF1173_01707</name>
</gene>
<evidence type="ECO:0000313" key="2">
    <source>
        <dbReference type="Proteomes" id="UP000018727"/>
    </source>
</evidence>
<accession>V8CLP5</accession>
<sequence length="85" mass="8785">MISVTNKQSTKTRTISNLSTGDIIGCIGAALGIPGGALGLRTGSLVTAKTGLQILKSVAARYAFGYISLAIATYQFGKCIYDIAK</sequence>
<evidence type="ECO:0000313" key="1">
    <source>
        <dbReference type="EMBL" id="ETD28289.1"/>
    </source>
</evidence>
<comment type="caution">
    <text evidence="1">The sequence shown here is derived from an EMBL/GenBank/DDBJ whole genome shotgun (WGS) entry which is preliminary data.</text>
</comment>
<organism evidence="1 2">
    <name type="scientific">Prevotella nigrescens CC14M</name>
    <dbReference type="NCBI Taxonomy" id="1073366"/>
    <lineage>
        <taxon>Bacteria</taxon>
        <taxon>Pseudomonadati</taxon>
        <taxon>Bacteroidota</taxon>
        <taxon>Bacteroidia</taxon>
        <taxon>Bacteroidales</taxon>
        <taxon>Prevotellaceae</taxon>
        <taxon>Prevotella</taxon>
    </lineage>
</organism>
<proteinExistence type="predicted"/>
<dbReference type="AlphaFoldDB" id="V8CLP5"/>
<dbReference type="EMBL" id="AZJH01000025">
    <property type="protein sequence ID" value="ETD28289.1"/>
    <property type="molecule type" value="Genomic_DNA"/>
</dbReference>
<name>V8CLP5_9BACT</name>
<dbReference type="Proteomes" id="UP000018727">
    <property type="component" value="Unassembled WGS sequence"/>
</dbReference>